<name>A0A7K0C2B6_9ACTN</name>
<evidence type="ECO:0008006" key="5">
    <source>
        <dbReference type="Google" id="ProtNLM"/>
    </source>
</evidence>
<evidence type="ECO:0000256" key="2">
    <source>
        <dbReference type="SAM" id="Phobius"/>
    </source>
</evidence>
<keyword evidence="4" id="KW-1185">Reference proteome</keyword>
<feature type="compositionally biased region" description="Low complexity" evidence="1">
    <location>
        <begin position="198"/>
        <end position="210"/>
    </location>
</feature>
<accession>A0A7K0C2B6</accession>
<comment type="caution">
    <text evidence="3">The sequence shown here is derived from an EMBL/GenBank/DDBJ whole genome shotgun (WGS) entry which is preliminary data.</text>
</comment>
<protein>
    <recommendedName>
        <fullName evidence="5">DUF3558 domain-containing protein</fullName>
    </recommendedName>
</protein>
<feature type="compositionally biased region" description="Basic and acidic residues" evidence="1">
    <location>
        <begin position="110"/>
        <end position="123"/>
    </location>
</feature>
<keyword evidence="2" id="KW-1133">Transmembrane helix</keyword>
<feature type="compositionally biased region" description="Gly residues" evidence="1">
    <location>
        <begin position="18"/>
        <end position="30"/>
    </location>
</feature>
<organism evidence="3 4">
    <name type="scientific">Actinomadura macrotermitis</name>
    <dbReference type="NCBI Taxonomy" id="2585200"/>
    <lineage>
        <taxon>Bacteria</taxon>
        <taxon>Bacillati</taxon>
        <taxon>Actinomycetota</taxon>
        <taxon>Actinomycetes</taxon>
        <taxon>Streptosporangiales</taxon>
        <taxon>Thermomonosporaceae</taxon>
        <taxon>Actinomadura</taxon>
    </lineage>
</organism>
<feature type="region of interest" description="Disordered" evidence="1">
    <location>
        <begin position="279"/>
        <end position="314"/>
    </location>
</feature>
<keyword evidence="2" id="KW-0812">Transmembrane</keyword>
<dbReference type="OrthoDB" id="3479165at2"/>
<evidence type="ECO:0000256" key="1">
    <source>
        <dbReference type="SAM" id="MobiDB-lite"/>
    </source>
</evidence>
<feature type="region of interest" description="Disordered" evidence="1">
    <location>
        <begin position="1"/>
        <end position="152"/>
    </location>
</feature>
<gene>
    <name evidence="3" type="ORF">ACRB68_56610</name>
</gene>
<dbReference type="EMBL" id="WEGH01000003">
    <property type="protein sequence ID" value="MQY07560.1"/>
    <property type="molecule type" value="Genomic_DNA"/>
</dbReference>
<dbReference type="AlphaFoldDB" id="A0A7K0C2B6"/>
<proteinExistence type="predicted"/>
<keyword evidence="2" id="KW-0472">Membrane</keyword>
<feature type="compositionally biased region" description="Gly residues" evidence="1">
    <location>
        <begin position="41"/>
        <end position="81"/>
    </location>
</feature>
<sequence>MSGSHRSGSHRTDSYRGPSGGQPSGDGHPTGSGAYRPEEQGSGGYGPGEHGPGGYGSGQYGSGQYGSGEYGSGEYGSGQYGSGQYETDRYRTVRPESGQYGTGAATGGYRSREHGSGEYRSGEHGTGPQRRAGSRRSTGGRTGSGSHRVMRERRRGRGLGLLIGGLAAGIGVCVLAAFAIFSGTGVGRHDTGQIVGSSGAAGAAGTGPTAQSERTSVPDACDTLPAAVAGRLAPNADRTPADNYQSNDRQNQCVWGAYTGDRKRQLTVEVRALAGTAGRTPTDVAHRSFESERGADESGKALLSGQELTSKSRPDDLGDEGYVIYSVDKGAGAGEAIANVRVVNVLVTVHYSGGNDGDPLSSDEATKGAVEAARSMVDALNKQ</sequence>
<feature type="region of interest" description="Disordered" evidence="1">
    <location>
        <begin position="198"/>
        <end position="217"/>
    </location>
</feature>
<dbReference type="Proteomes" id="UP000487268">
    <property type="component" value="Unassembled WGS sequence"/>
</dbReference>
<evidence type="ECO:0000313" key="4">
    <source>
        <dbReference type="Proteomes" id="UP000487268"/>
    </source>
</evidence>
<feature type="transmembrane region" description="Helical" evidence="2">
    <location>
        <begin position="158"/>
        <end position="181"/>
    </location>
</feature>
<reference evidence="3 4" key="1">
    <citation type="submission" date="2019-10" db="EMBL/GenBank/DDBJ databases">
        <title>Actinomadura rubteroloni sp. nov. and Actinomadura macrotermitis sp. nov., isolated from the gut of fungus growing-termite Macrotermes natalensis.</title>
        <authorList>
            <person name="Benndorf R."/>
            <person name="Martin K."/>
            <person name="Kuefner M."/>
            <person name="De Beer W."/>
            <person name="Kaster A.-K."/>
            <person name="Vollmers J."/>
            <person name="Poulsen M."/>
            <person name="Beemelmanns C."/>
        </authorList>
    </citation>
    <scope>NUCLEOTIDE SEQUENCE [LARGE SCALE GENOMIC DNA]</scope>
    <source>
        <strain evidence="3 4">RB68</strain>
    </source>
</reference>
<feature type="compositionally biased region" description="Basic and acidic residues" evidence="1">
    <location>
        <begin position="284"/>
        <end position="299"/>
    </location>
</feature>
<dbReference type="RefSeq" id="WP_153537409.1">
    <property type="nucleotide sequence ID" value="NZ_WEGH01000003.1"/>
</dbReference>
<evidence type="ECO:0000313" key="3">
    <source>
        <dbReference type="EMBL" id="MQY07560.1"/>
    </source>
</evidence>